<sequence length="210" mass="24946">MTILIAIITLAIAIITLMVSLIQIFMRERILMKEEYIPSIYRLEKEFKSKNTDEDLKIDDFYAPNLLARFYAWNGNEFTRQIALVQNVGKQRMDNFATNHSPFTDQMADIAKESEWKRQLSEITLKLKKIKAMYPFYVNLKSKEFISELELLIVILEDSQSSNFPQEKIKGNIKKLQEKKLWSEKINEMDYKTFIYSPHLAYMKTYFLKK</sequence>
<evidence type="ECO:0000313" key="2">
    <source>
        <dbReference type="EMBL" id="PAK88855.1"/>
    </source>
</evidence>
<protein>
    <submittedName>
        <fullName evidence="2">Uncharacterized protein</fullName>
    </submittedName>
</protein>
<name>A0AAQ0R4N3_9LACT</name>
<dbReference type="Proteomes" id="UP000215635">
    <property type="component" value="Unassembled WGS sequence"/>
</dbReference>
<comment type="caution">
    <text evidence="2">The sequence shown here is derived from an EMBL/GenBank/DDBJ whole genome shotgun (WGS) entry which is preliminary data.</text>
</comment>
<keyword evidence="1" id="KW-1133">Transmembrane helix</keyword>
<keyword evidence="1" id="KW-0812">Transmembrane</keyword>
<dbReference type="RefSeq" id="WP_095348211.1">
    <property type="nucleotide sequence ID" value="NZ_CP184687.1"/>
</dbReference>
<keyword evidence="1" id="KW-0472">Membrane</keyword>
<dbReference type="AlphaFoldDB" id="A0AAQ0R4N3"/>
<evidence type="ECO:0000256" key="1">
    <source>
        <dbReference type="SAM" id="Phobius"/>
    </source>
</evidence>
<dbReference type="EMBL" id="NCWV01000008">
    <property type="protein sequence ID" value="PAK88855.1"/>
    <property type="molecule type" value="Genomic_DNA"/>
</dbReference>
<gene>
    <name evidence="2" type="ORF">B8W88_07710</name>
</gene>
<evidence type="ECO:0000313" key="3">
    <source>
        <dbReference type="Proteomes" id="UP000215635"/>
    </source>
</evidence>
<feature type="transmembrane region" description="Helical" evidence="1">
    <location>
        <begin position="6"/>
        <end position="26"/>
    </location>
</feature>
<reference evidence="2 3" key="1">
    <citation type="submission" date="2017-04" db="EMBL/GenBank/DDBJ databases">
        <title>Kefir bacterial isolates.</title>
        <authorList>
            <person name="Kim Y."/>
            <person name="Blasche S."/>
            <person name="Patil K.R."/>
        </authorList>
    </citation>
    <scope>NUCLEOTIDE SEQUENCE [LARGE SCALE GENOMIC DNA]</scope>
    <source>
        <strain evidence="2 3">OG2</strain>
    </source>
</reference>
<organism evidence="2 3">
    <name type="scientific">Lactococcus lactis</name>
    <dbReference type="NCBI Taxonomy" id="1358"/>
    <lineage>
        <taxon>Bacteria</taxon>
        <taxon>Bacillati</taxon>
        <taxon>Bacillota</taxon>
        <taxon>Bacilli</taxon>
        <taxon>Lactobacillales</taxon>
        <taxon>Streptococcaceae</taxon>
        <taxon>Lactococcus</taxon>
    </lineage>
</organism>
<accession>A0AAQ0R4N3</accession>
<proteinExistence type="predicted"/>